<reference evidence="1 2" key="1">
    <citation type="journal article" date="2013" name="Mar. Genomics">
        <title>Expression of sulfatases in Rhodopirellula baltica and the diversity of sulfatases in the genus Rhodopirellula.</title>
        <authorList>
            <person name="Wegner C.E."/>
            <person name="Richter-Heitmann T."/>
            <person name="Klindworth A."/>
            <person name="Klockow C."/>
            <person name="Richter M."/>
            <person name="Achstetter T."/>
            <person name="Glockner F.O."/>
            <person name="Harder J."/>
        </authorList>
    </citation>
    <scope>NUCLEOTIDE SEQUENCE [LARGE SCALE GENOMIC DNA]</scope>
    <source>
        <strain evidence="1 2">SM1</strain>
    </source>
</reference>
<dbReference type="RefSeq" id="WP_008699383.1">
    <property type="nucleotide sequence ID" value="NZ_ANOG01000569.1"/>
</dbReference>
<dbReference type="OrthoDB" id="9904931at2"/>
<dbReference type="Proteomes" id="UP000011991">
    <property type="component" value="Unassembled WGS sequence"/>
</dbReference>
<evidence type="ECO:0000313" key="1">
    <source>
        <dbReference type="EMBL" id="EMI19122.1"/>
    </source>
</evidence>
<dbReference type="PATRIC" id="fig|1265738.3.peg.3957"/>
<accession>M5RUQ2</accession>
<comment type="caution">
    <text evidence="1">The sequence shown here is derived from an EMBL/GenBank/DDBJ whole genome shotgun (WGS) entry which is preliminary data.</text>
</comment>
<protein>
    <submittedName>
        <fullName evidence="1">Uncharacterized protein</fullName>
    </submittedName>
</protein>
<name>M5RUQ2_9BACT</name>
<dbReference type="AlphaFoldDB" id="M5RUQ2"/>
<organism evidence="1 2">
    <name type="scientific">Rhodopirellula maiorica SM1</name>
    <dbReference type="NCBI Taxonomy" id="1265738"/>
    <lineage>
        <taxon>Bacteria</taxon>
        <taxon>Pseudomonadati</taxon>
        <taxon>Planctomycetota</taxon>
        <taxon>Planctomycetia</taxon>
        <taxon>Pirellulales</taxon>
        <taxon>Pirellulaceae</taxon>
        <taxon>Novipirellula</taxon>
    </lineage>
</organism>
<gene>
    <name evidence="1" type="ORF">RMSM_03955</name>
</gene>
<proteinExistence type="predicted"/>
<sequence>MTMSSDQLTHNMAQDFSEFLTNTIGLDDAPADEFFDPIAAVFGNAPTQASVVAVFKSHDGPNRLASKLNDWLETNDVTDSLARQLLEIMIVNNFGPDVIA</sequence>
<keyword evidence="2" id="KW-1185">Reference proteome</keyword>
<evidence type="ECO:0000313" key="2">
    <source>
        <dbReference type="Proteomes" id="UP000011991"/>
    </source>
</evidence>
<dbReference type="EMBL" id="ANOG01000569">
    <property type="protein sequence ID" value="EMI19122.1"/>
    <property type="molecule type" value="Genomic_DNA"/>
</dbReference>